<reference evidence="4 5" key="1">
    <citation type="submission" date="2022-01" db="EMBL/GenBank/DDBJ databases">
        <authorList>
            <person name="Xiong W."/>
            <person name="Schranz E."/>
        </authorList>
    </citation>
    <scope>NUCLEOTIDE SEQUENCE [LARGE SCALE GENOMIC DNA]</scope>
</reference>
<proteinExistence type="predicted"/>
<keyword evidence="5" id="KW-1185">Reference proteome</keyword>
<organism evidence="4 5">
    <name type="scientific">Lactuca virosa</name>
    <dbReference type="NCBI Taxonomy" id="75947"/>
    <lineage>
        <taxon>Eukaryota</taxon>
        <taxon>Viridiplantae</taxon>
        <taxon>Streptophyta</taxon>
        <taxon>Embryophyta</taxon>
        <taxon>Tracheophyta</taxon>
        <taxon>Spermatophyta</taxon>
        <taxon>Magnoliopsida</taxon>
        <taxon>eudicotyledons</taxon>
        <taxon>Gunneridae</taxon>
        <taxon>Pentapetalae</taxon>
        <taxon>asterids</taxon>
        <taxon>campanulids</taxon>
        <taxon>Asterales</taxon>
        <taxon>Asteraceae</taxon>
        <taxon>Cichorioideae</taxon>
        <taxon>Cichorieae</taxon>
        <taxon>Lactucinae</taxon>
        <taxon>Lactuca</taxon>
    </lineage>
</organism>
<keyword evidence="3" id="KW-0560">Oxidoreductase</keyword>
<dbReference type="InterPro" id="IPR047109">
    <property type="entry name" value="CAD-like"/>
</dbReference>
<evidence type="ECO:0000313" key="5">
    <source>
        <dbReference type="Proteomes" id="UP001157418"/>
    </source>
</evidence>
<dbReference type="EMBL" id="CAKMRJ010000001">
    <property type="protein sequence ID" value="CAH1413397.1"/>
    <property type="molecule type" value="Genomic_DNA"/>
</dbReference>
<protein>
    <recommendedName>
        <fullName evidence="6">D-isomer specific 2-hydroxyacid dehydrogenase NAD-binding domain-containing protein</fullName>
    </recommendedName>
</protein>
<evidence type="ECO:0000256" key="2">
    <source>
        <dbReference type="ARBA" id="ARBA00022833"/>
    </source>
</evidence>
<gene>
    <name evidence="4" type="ORF">LVIROSA_LOCUS1360</name>
</gene>
<dbReference type="Proteomes" id="UP001157418">
    <property type="component" value="Unassembled WGS sequence"/>
</dbReference>
<dbReference type="GO" id="GO:0016616">
    <property type="term" value="F:oxidoreductase activity, acting on the CH-OH group of donors, NAD or NADP as acceptor"/>
    <property type="evidence" value="ECO:0007669"/>
    <property type="project" value="InterPro"/>
</dbReference>
<name>A0AAU9LGE8_9ASTR</name>
<keyword evidence="2" id="KW-0862">Zinc</keyword>
<accession>A0AAU9LGE8</accession>
<comment type="caution">
    <text evidence="4">The sequence shown here is derived from an EMBL/GenBank/DDBJ whole genome shotgun (WGS) entry which is preliminary data.</text>
</comment>
<keyword evidence="1" id="KW-0479">Metal-binding</keyword>
<dbReference type="PANTHER" id="PTHR42683">
    <property type="entry name" value="ALDEHYDE REDUCTASE"/>
    <property type="match status" value="1"/>
</dbReference>
<dbReference type="Gene3D" id="3.90.180.10">
    <property type="entry name" value="Medium-chain alcohol dehydrogenases, catalytic domain"/>
    <property type="match status" value="1"/>
</dbReference>
<evidence type="ECO:0000256" key="3">
    <source>
        <dbReference type="ARBA" id="ARBA00023002"/>
    </source>
</evidence>
<dbReference type="SUPFAM" id="SSF51735">
    <property type="entry name" value="NAD(P)-binding Rossmann-fold domains"/>
    <property type="match status" value="1"/>
</dbReference>
<evidence type="ECO:0000256" key="1">
    <source>
        <dbReference type="ARBA" id="ARBA00022723"/>
    </source>
</evidence>
<dbReference type="InterPro" id="IPR036291">
    <property type="entry name" value="NAD(P)-bd_dom_sf"/>
</dbReference>
<dbReference type="GO" id="GO:0046872">
    <property type="term" value="F:metal ion binding"/>
    <property type="evidence" value="ECO:0007669"/>
    <property type="project" value="UniProtKB-KW"/>
</dbReference>
<dbReference type="Gene3D" id="3.40.50.720">
    <property type="entry name" value="NAD(P)-binding Rossmann-like Domain"/>
    <property type="match status" value="1"/>
</dbReference>
<dbReference type="AlphaFoldDB" id="A0AAU9LGE8"/>
<evidence type="ECO:0008006" key="6">
    <source>
        <dbReference type="Google" id="ProtNLM"/>
    </source>
</evidence>
<evidence type="ECO:0000313" key="4">
    <source>
        <dbReference type="EMBL" id="CAH1413397.1"/>
    </source>
</evidence>
<sequence>MEQSSDHMVSDDNFVLRWPENLPLDAGAPLLCAEITTYIPLRYFAPDKPGMKIGVVGLGRLGLLGMLMRRWRKLLVQKLLFSALLLLRTKTYSKDLKLTILLLAKMKNRRSTLDVIIDTVFATHLIAPLLNALKAQGKLVLIGAPEKSLEVVAFSLIMGKYFVFCFKLLKLSNWIKVVELMDFDRGKIVGGRNIGGLKETQEMLDFAAEHRITADVCDTDRLCEQSHGKDFEI</sequence>